<dbReference type="Gene3D" id="3.30.420.10">
    <property type="entry name" value="Ribonuclease H-like superfamily/Ribonuclease H"/>
    <property type="match status" value="1"/>
</dbReference>
<reference evidence="6 7" key="1">
    <citation type="submission" date="2022-11" db="EMBL/GenBank/DDBJ databases">
        <title>Minimal conservation of predation-associated metabolite biosynthetic gene clusters underscores biosynthetic potential of Myxococcota including descriptions for ten novel species: Archangium lansinium sp. nov., Myxococcus landrumus sp. nov., Nannocystis bai.</title>
        <authorList>
            <person name="Ahearne A."/>
            <person name="Stevens C."/>
            <person name="Dowd S."/>
        </authorList>
    </citation>
    <scope>NUCLEOTIDE SEQUENCE [LARGE SCALE GENOMIC DNA]</scope>
    <source>
        <strain evidence="6 7">NCWAL01</strain>
    </source>
</reference>
<dbReference type="NCBIfam" id="NF003765">
    <property type="entry name" value="PRK05359.1"/>
    <property type="match status" value="1"/>
</dbReference>
<keyword evidence="4" id="KW-0269">Exonuclease</keyword>
<organism evidence="6 7">
    <name type="scientific">Stigmatella ashevillensis</name>
    <dbReference type="NCBI Taxonomy" id="2995309"/>
    <lineage>
        <taxon>Bacteria</taxon>
        <taxon>Pseudomonadati</taxon>
        <taxon>Myxococcota</taxon>
        <taxon>Myxococcia</taxon>
        <taxon>Myxococcales</taxon>
        <taxon>Cystobacterineae</taxon>
        <taxon>Archangiaceae</taxon>
        <taxon>Stigmatella</taxon>
    </lineage>
</organism>
<evidence type="ECO:0000256" key="3">
    <source>
        <dbReference type="ARBA" id="ARBA00022801"/>
    </source>
</evidence>
<dbReference type="SUPFAM" id="SSF53098">
    <property type="entry name" value="Ribonuclease H-like"/>
    <property type="match status" value="1"/>
</dbReference>
<dbReference type="PANTHER" id="PTHR11046:SF0">
    <property type="entry name" value="OLIGORIBONUCLEASE, MITOCHONDRIAL"/>
    <property type="match status" value="1"/>
</dbReference>
<evidence type="ECO:0000313" key="7">
    <source>
        <dbReference type="Proteomes" id="UP001221838"/>
    </source>
</evidence>
<keyword evidence="2" id="KW-0540">Nuclease</keyword>
<sequence>MTLSAPCFVWLDLEMTGLDPETCAIIEVGVIITGPDLVPLAEIERVIWQPEEALARMEPVVRDMHTRNGLLTKVRASSTSLRVAERDVMALVASYCALGEGILCGNSIHTDRRFLIRYMPMLERFLHYRMVDVTSLKVLSRAWYPEVFEPRKGSPGHTALADIRASITELSFYRDTFFRANPGSID</sequence>
<comment type="caution">
    <text evidence="6">The sequence shown here is derived from an EMBL/GenBank/DDBJ whole genome shotgun (WGS) entry which is preliminary data.</text>
</comment>
<accession>A0ABT5DFK8</accession>
<dbReference type="Pfam" id="PF00929">
    <property type="entry name" value="RNase_T"/>
    <property type="match status" value="1"/>
</dbReference>
<dbReference type="RefSeq" id="WP_272142581.1">
    <property type="nucleotide sequence ID" value="NZ_JAQNDM010000002.1"/>
</dbReference>
<dbReference type="InterPro" id="IPR022894">
    <property type="entry name" value="Oligoribonuclease"/>
</dbReference>
<name>A0ABT5DFK8_9BACT</name>
<comment type="similarity">
    <text evidence="1">Belongs to the oligoribonuclease family.</text>
</comment>
<feature type="domain" description="Exonuclease" evidence="5">
    <location>
        <begin position="7"/>
        <end position="179"/>
    </location>
</feature>
<proteinExistence type="inferred from homology"/>
<dbReference type="InterPro" id="IPR012337">
    <property type="entry name" value="RNaseH-like_sf"/>
</dbReference>
<dbReference type="PANTHER" id="PTHR11046">
    <property type="entry name" value="OLIGORIBONUCLEASE, MITOCHONDRIAL"/>
    <property type="match status" value="1"/>
</dbReference>
<dbReference type="GO" id="GO:0016787">
    <property type="term" value="F:hydrolase activity"/>
    <property type="evidence" value="ECO:0007669"/>
    <property type="project" value="UniProtKB-KW"/>
</dbReference>
<keyword evidence="7" id="KW-1185">Reference proteome</keyword>
<evidence type="ECO:0000256" key="4">
    <source>
        <dbReference type="ARBA" id="ARBA00022839"/>
    </source>
</evidence>
<dbReference type="EC" id="3.1.-.-" evidence="6"/>
<dbReference type="EMBL" id="JAQNDM010000002">
    <property type="protein sequence ID" value="MDC0712451.1"/>
    <property type="molecule type" value="Genomic_DNA"/>
</dbReference>
<dbReference type="InterPro" id="IPR036397">
    <property type="entry name" value="RNaseH_sf"/>
</dbReference>
<dbReference type="InterPro" id="IPR013520">
    <property type="entry name" value="Ribonucl_H"/>
</dbReference>
<evidence type="ECO:0000259" key="5">
    <source>
        <dbReference type="SMART" id="SM00479"/>
    </source>
</evidence>
<dbReference type="Proteomes" id="UP001221838">
    <property type="component" value="Unassembled WGS sequence"/>
</dbReference>
<evidence type="ECO:0000256" key="1">
    <source>
        <dbReference type="ARBA" id="ARBA00009921"/>
    </source>
</evidence>
<evidence type="ECO:0000313" key="6">
    <source>
        <dbReference type="EMBL" id="MDC0712451.1"/>
    </source>
</evidence>
<dbReference type="CDD" id="cd06135">
    <property type="entry name" value="Orn"/>
    <property type="match status" value="1"/>
</dbReference>
<dbReference type="SMART" id="SM00479">
    <property type="entry name" value="EXOIII"/>
    <property type="match status" value="1"/>
</dbReference>
<gene>
    <name evidence="6" type="primary">orn</name>
    <name evidence="6" type="ORF">POL68_28575</name>
</gene>
<evidence type="ECO:0000256" key="2">
    <source>
        <dbReference type="ARBA" id="ARBA00022722"/>
    </source>
</evidence>
<protein>
    <submittedName>
        <fullName evidence="6">Oligoribonuclease</fullName>
        <ecNumber evidence="6">3.1.-.-</ecNumber>
    </submittedName>
</protein>
<keyword evidence="3 6" id="KW-0378">Hydrolase</keyword>